<dbReference type="InterPro" id="IPR059117">
    <property type="entry name" value="APS_kinase_dom"/>
</dbReference>
<keyword evidence="10" id="KW-1185">Reference proteome</keyword>
<name>A0ABN6LEX7_9BACT</name>
<dbReference type="NCBIfam" id="NF003013">
    <property type="entry name" value="PRK03846.1"/>
    <property type="match status" value="1"/>
</dbReference>
<dbReference type="PANTHER" id="PTHR42700">
    <property type="entry name" value="SULFATE ADENYLYLTRANSFERASE"/>
    <property type="match status" value="1"/>
</dbReference>
<dbReference type="InterPro" id="IPR050512">
    <property type="entry name" value="Sulf_AdTrans/APS_kinase"/>
</dbReference>
<comment type="pathway">
    <text evidence="6 7">Sulfur metabolism; hydrogen sulfide biosynthesis; sulfite from sulfate: step 2/3.</text>
</comment>
<comment type="catalytic activity">
    <reaction evidence="1 6 7">
        <text>adenosine 5'-phosphosulfate + ATP = 3'-phosphoadenylyl sulfate + ADP + H(+)</text>
        <dbReference type="Rhea" id="RHEA:24152"/>
        <dbReference type="ChEBI" id="CHEBI:15378"/>
        <dbReference type="ChEBI" id="CHEBI:30616"/>
        <dbReference type="ChEBI" id="CHEBI:58243"/>
        <dbReference type="ChEBI" id="CHEBI:58339"/>
        <dbReference type="ChEBI" id="CHEBI:456216"/>
        <dbReference type="EC" id="2.7.1.25"/>
    </reaction>
</comment>
<dbReference type="EC" id="2.7.1.25" evidence="2 6"/>
<evidence type="ECO:0000256" key="3">
    <source>
        <dbReference type="ARBA" id="ARBA00022679"/>
    </source>
</evidence>
<evidence type="ECO:0000256" key="7">
    <source>
        <dbReference type="RuleBase" id="RU004347"/>
    </source>
</evidence>
<keyword evidence="6 7" id="KW-0418">Kinase</keyword>
<dbReference type="GO" id="GO:0016301">
    <property type="term" value="F:kinase activity"/>
    <property type="evidence" value="ECO:0007669"/>
    <property type="project" value="UniProtKB-KW"/>
</dbReference>
<evidence type="ECO:0000256" key="2">
    <source>
        <dbReference type="ARBA" id="ARBA00012121"/>
    </source>
</evidence>
<sequence length="203" mass="22454">MSDNHIYPIFDTILQPKDKEQLLGQTAKVFWMVGLSGSGKSTLARALENALFEKGFKTMLLDGDNLRTGINNNLGFSQEDRTENIRRAAEVSKLFASSGLVTICSLISPTEKIRKMAKEIIGQDTFEEVFIECPIEVCEQRDVKGLYAKARKGEIKDFTGISSPFEAPTDADIVVNTAAHELNESLDLLVNYVLGKIQPAPNK</sequence>
<feature type="binding site" evidence="6">
    <location>
        <begin position="34"/>
        <end position="41"/>
    </location>
    <ligand>
        <name>ATP</name>
        <dbReference type="ChEBI" id="CHEBI:30616"/>
    </ligand>
</feature>
<dbReference type="Gene3D" id="3.40.50.300">
    <property type="entry name" value="P-loop containing nucleotide triphosphate hydrolases"/>
    <property type="match status" value="1"/>
</dbReference>
<evidence type="ECO:0000256" key="5">
    <source>
        <dbReference type="ARBA" id="ARBA00022840"/>
    </source>
</evidence>
<dbReference type="PANTHER" id="PTHR42700:SF1">
    <property type="entry name" value="SULFATE ADENYLYLTRANSFERASE"/>
    <property type="match status" value="1"/>
</dbReference>
<protein>
    <recommendedName>
        <fullName evidence="2 6">Adenylyl-sulfate kinase</fullName>
        <ecNumber evidence="2 6">2.7.1.25</ecNumber>
    </recommendedName>
    <alternativeName>
        <fullName evidence="6">APS kinase</fullName>
    </alternativeName>
    <alternativeName>
        <fullName evidence="6">ATP adenosine-5'-phosphosulfate 3'-phosphotransferase</fullName>
    </alternativeName>
    <alternativeName>
        <fullName evidence="6">Adenosine-5'-phosphosulfate kinase</fullName>
    </alternativeName>
</protein>
<feature type="domain" description="APS kinase" evidence="8">
    <location>
        <begin position="28"/>
        <end position="176"/>
    </location>
</feature>
<evidence type="ECO:0000256" key="4">
    <source>
        <dbReference type="ARBA" id="ARBA00022741"/>
    </source>
</evidence>
<keyword evidence="6" id="KW-0597">Phosphoprotein</keyword>
<evidence type="ECO:0000256" key="1">
    <source>
        <dbReference type="ARBA" id="ARBA00001823"/>
    </source>
</evidence>
<dbReference type="HAMAP" id="MF_00065">
    <property type="entry name" value="Adenylyl_sulf_kinase"/>
    <property type="match status" value="1"/>
</dbReference>
<evidence type="ECO:0000313" key="9">
    <source>
        <dbReference type="EMBL" id="BDD00002.1"/>
    </source>
</evidence>
<reference evidence="9 10" key="1">
    <citation type="submission" date="2021-12" db="EMBL/GenBank/DDBJ databases">
        <title>Genome sequencing of bacteria with rrn-lacking chromosome and rrn-plasmid.</title>
        <authorList>
            <person name="Anda M."/>
            <person name="Iwasaki W."/>
        </authorList>
    </citation>
    <scope>NUCLEOTIDE SEQUENCE [LARGE SCALE GENOMIC DNA]</scope>
    <source>
        <strain evidence="9 10">NBRC 101262</strain>
    </source>
</reference>
<dbReference type="CDD" id="cd02027">
    <property type="entry name" value="APSK"/>
    <property type="match status" value="1"/>
</dbReference>
<dbReference type="NCBIfam" id="TIGR00455">
    <property type="entry name" value="apsK"/>
    <property type="match status" value="1"/>
</dbReference>
<keyword evidence="3 6" id="KW-0808">Transferase</keyword>
<evidence type="ECO:0000313" key="10">
    <source>
        <dbReference type="Proteomes" id="UP001354989"/>
    </source>
</evidence>
<dbReference type="EMBL" id="AP025292">
    <property type="protein sequence ID" value="BDD00002.1"/>
    <property type="molecule type" value="Genomic_DNA"/>
</dbReference>
<evidence type="ECO:0000259" key="8">
    <source>
        <dbReference type="Pfam" id="PF01583"/>
    </source>
</evidence>
<accession>A0ABN6LEX7</accession>
<gene>
    <name evidence="6 9" type="primary">cysC</name>
    <name evidence="9" type="ORF">PEPS_22820</name>
</gene>
<dbReference type="RefSeq" id="WP_332922406.1">
    <property type="nucleotide sequence ID" value="NZ_AP025292.1"/>
</dbReference>
<evidence type="ECO:0000256" key="6">
    <source>
        <dbReference type="HAMAP-Rule" id="MF_00065"/>
    </source>
</evidence>
<comment type="similarity">
    <text evidence="6 7">Belongs to the APS kinase family.</text>
</comment>
<comment type="function">
    <text evidence="6 7">Catalyzes the synthesis of activated sulfate.</text>
</comment>
<dbReference type="Proteomes" id="UP001354989">
    <property type="component" value="Chromosome"/>
</dbReference>
<dbReference type="InterPro" id="IPR002891">
    <property type="entry name" value="APS"/>
</dbReference>
<organism evidence="9 10">
    <name type="scientific">Persicobacter psychrovividus</name>
    <dbReference type="NCBI Taxonomy" id="387638"/>
    <lineage>
        <taxon>Bacteria</taxon>
        <taxon>Pseudomonadati</taxon>
        <taxon>Bacteroidota</taxon>
        <taxon>Cytophagia</taxon>
        <taxon>Cytophagales</taxon>
        <taxon>Persicobacteraceae</taxon>
        <taxon>Persicobacter</taxon>
    </lineage>
</organism>
<dbReference type="SUPFAM" id="SSF52540">
    <property type="entry name" value="P-loop containing nucleoside triphosphate hydrolases"/>
    <property type="match status" value="1"/>
</dbReference>
<dbReference type="InterPro" id="IPR027417">
    <property type="entry name" value="P-loop_NTPase"/>
</dbReference>
<keyword evidence="4 6" id="KW-0547">Nucleotide-binding</keyword>
<dbReference type="Pfam" id="PF01583">
    <property type="entry name" value="APS_kinase"/>
    <property type="match status" value="1"/>
</dbReference>
<proteinExistence type="inferred from homology"/>
<keyword evidence="5 6" id="KW-0067">ATP-binding</keyword>
<feature type="active site" description="Phosphoserine intermediate" evidence="6">
    <location>
        <position position="108"/>
    </location>
</feature>